<dbReference type="GeneID" id="94375666"/>
<reference evidence="3 4" key="1">
    <citation type="submission" date="2021-07" db="EMBL/GenBank/DDBJ databases">
        <title>Isolation and characterization of bacteria from a gold mining with a capacity of golden bioaccumulation.</title>
        <authorList>
            <person name="Yang X.J."/>
        </authorList>
    </citation>
    <scope>NUCLEOTIDE SEQUENCE [LARGE SCALE GENOMIC DNA]</scope>
    <source>
        <strain evidence="3 4">Au29</strain>
    </source>
</reference>
<sequence>MRRLLIIGGVAAAGVLLASCATMSKDECLVGDWGQKGYDDGASGYPMTRLEEHAKACAKYQVMPNPSAYQSAREDGLRGYCTFQRGWTEGSAGNTYYGVCRPQEEAEFLPAYRDGRRLYDAVAAVESAQSALNSAISRIENREDKLEAKQAELRQSGLSDDERQKIRDRIQEVRGEIRDARRNAQDAGDALELARREENRVRYELSRRYPV</sequence>
<feature type="coiled-coil region" evidence="1">
    <location>
        <begin position="125"/>
        <end position="197"/>
    </location>
</feature>
<gene>
    <name evidence="3" type="ORF">KWG56_10325</name>
</gene>
<dbReference type="Pfam" id="PF10973">
    <property type="entry name" value="DUF2799"/>
    <property type="match status" value="1"/>
</dbReference>
<dbReference type="RefSeq" id="WP_219354692.1">
    <property type="nucleotide sequence ID" value="NZ_CP080034.1"/>
</dbReference>
<evidence type="ECO:0000256" key="1">
    <source>
        <dbReference type="SAM" id="Coils"/>
    </source>
</evidence>
<proteinExistence type="predicted"/>
<dbReference type="PROSITE" id="PS51257">
    <property type="entry name" value="PROKAR_LIPOPROTEIN"/>
    <property type="match status" value="1"/>
</dbReference>
<dbReference type="InterPro" id="IPR021242">
    <property type="entry name" value="DUF2799"/>
</dbReference>
<dbReference type="Proteomes" id="UP000824334">
    <property type="component" value="Chromosome"/>
</dbReference>
<name>A0ABX8TEN8_9CAUL</name>
<accession>A0ABX8TEN8</accession>
<evidence type="ECO:0000256" key="2">
    <source>
        <dbReference type="SAM" id="SignalP"/>
    </source>
</evidence>
<organism evidence="3 4">
    <name type="scientific">Brevundimonas nasdae</name>
    <dbReference type="NCBI Taxonomy" id="172043"/>
    <lineage>
        <taxon>Bacteria</taxon>
        <taxon>Pseudomonadati</taxon>
        <taxon>Pseudomonadota</taxon>
        <taxon>Alphaproteobacteria</taxon>
        <taxon>Caulobacterales</taxon>
        <taxon>Caulobacteraceae</taxon>
        <taxon>Brevundimonas</taxon>
    </lineage>
</organism>
<evidence type="ECO:0000313" key="3">
    <source>
        <dbReference type="EMBL" id="QYC09033.1"/>
    </source>
</evidence>
<feature type="chain" id="PRO_5047035054" evidence="2">
    <location>
        <begin position="25"/>
        <end position="211"/>
    </location>
</feature>
<dbReference type="EMBL" id="CP080034">
    <property type="protein sequence ID" value="QYC09033.1"/>
    <property type="molecule type" value="Genomic_DNA"/>
</dbReference>
<evidence type="ECO:0000313" key="4">
    <source>
        <dbReference type="Proteomes" id="UP000824334"/>
    </source>
</evidence>
<keyword evidence="1" id="KW-0175">Coiled coil</keyword>
<keyword evidence="4" id="KW-1185">Reference proteome</keyword>
<feature type="signal peptide" evidence="2">
    <location>
        <begin position="1"/>
        <end position="24"/>
    </location>
</feature>
<keyword evidence="2" id="KW-0732">Signal</keyword>
<protein>
    <submittedName>
        <fullName evidence="3">DUF2799 domain-containing protein</fullName>
    </submittedName>
</protein>